<dbReference type="InterPro" id="IPR029070">
    <property type="entry name" value="Chitinase_insertion_sf"/>
</dbReference>
<keyword evidence="1" id="KW-1015">Disulfide bond</keyword>
<dbReference type="SUPFAM" id="SSF51445">
    <property type="entry name" value="(Trans)glycosidases"/>
    <property type="match status" value="1"/>
</dbReference>
<dbReference type="GO" id="GO:0004568">
    <property type="term" value="F:chitinase activity"/>
    <property type="evidence" value="ECO:0007669"/>
    <property type="project" value="TreeGrafter"/>
</dbReference>
<evidence type="ECO:0000259" key="3">
    <source>
        <dbReference type="PROSITE" id="PS51910"/>
    </source>
</evidence>
<dbReference type="SUPFAM" id="SSF54556">
    <property type="entry name" value="Chitinase insertion domain"/>
    <property type="match status" value="1"/>
</dbReference>
<dbReference type="GO" id="GO:0008061">
    <property type="term" value="F:chitin binding"/>
    <property type="evidence" value="ECO:0007669"/>
    <property type="project" value="InterPro"/>
</dbReference>
<dbReference type="GO" id="GO:0005975">
    <property type="term" value="P:carbohydrate metabolic process"/>
    <property type="evidence" value="ECO:0007669"/>
    <property type="project" value="InterPro"/>
</dbReference>
<dbReference type="InterPro" id="IPR017853">
    <property type="entry name" value="GH"/>
</dbReference>
<organism evidence="4 5">
    <name type="scientific">Plakobranchus ocellatus</name>
    <dbReference type="NCBI Taxonomy" id="259542"/>
    <lineage>
        <taxon>Eukaryota</taxon>
        <taxon>Metazoa</taxon>
        <taxon>Spiralia</taxon>
        <taxon>Lophotrochozoa</taxon>
        <taxon>Mollusca</taxon>
        <taxon>Gastropoda</taxon>
        <taxon>Heterobranchia</taxon>
        <taxon>Euthyneura</taxon>
        <taxon>Panpulmonata</taxon>
        <taxon>Sacoglossa</taxon>
        <taxon>Placobranchoidea</taxon>
        <taxon>Plakobranchidae</taxon>
        <taxon>Plakobranchus</taxon>
    </lineage>
</organism>
<dbReference type="InterPro" id="IPR001223">
    <property type="entry name" value="Glyco_hydro18_cat"/>
</dbReference>
<comment type="caution">
    <text evidence="4">The sequence shown here is derived from an EMBL/GenBank/DDBJ whole genome shotgun (WGS) entry which is preliminary data.</text>
</comment>
<feature type="region of interest" description="Disordered" evidence="2">
    <location>
        <begin position="337"/>
        <end position="395"/>
    </location>
</feature>
<dbReference type="InterPro" id="IPR050314">
    <property type="entry name" value="Glycosyl_Hydrlase_18"/>
</dbReference>
<dbReference type="GO" id="GO:0005576">
    <property type="term" value="C:extracellular region"/>
    <property type="evidence" value="ECO:0007669"/>
    <property type="project" value="TreeGrafter"/>
</dbReference>
<dbReference type="FunFam" id="3.10.50.10:FF:000001">
    <property type="entry name" value="Chitinase 3-like 1"/>
    <property type="match status" value="1"/>
</dbReference>
<evidence type="ECO:0000313" key="5">
    <source>
        <dbReference type="Proteomes" id="UP000735302"/>
    </source>
</evidence>
<accession>A0AAV4A4R4</accession>
<dbReference type="Pfam" id="PF00704">
    <property type="entry name" value="Glyco_hydro_18"/>
    <property type="match status" value="1"/>
</dbReference>
<evidence type="ECO:0000256" key="1">
    <source>
        <dbReference type="ARBA" id="ARBA00023157"/>
    </source>
</evidence>
<dbReference type="Proteomes" id="UP000735302">
    <property type="component" value="Unassembled WGS sequence"/>
</dbReference>
<proteinExistence type="predicted"/>
<dbReference type="Gene3D" id="3.10.50.10">
    <property type="match status" value="1"/>
</dbReference>
<dbReference type="EMBL" id="BLXT01003456">
    <property type="protein sequence ID" value="GFO01584.1"/>
    <property type="molecule type" value="Genomic_DNA"/>
</dbReference>
<dbReference type="InterPro" id="IPR011583">
    <property type="entry name" value="Chitinase_II/V-like_cat"/>
</dbReference>
<feature type="domain" description="GH18" evidence="3">
    <location>
        <begin position="8"/>
        <end position="339"/>
    </location>
</feature>
<feature type="compositionally biased region" description="Low complexity" evidence="2">
    <location>
        <begin position="338"/>
        <end position="389"/>
    </location>
</feature>
<dbReference type="SMART" id="SM00636">
    <property type="entry name" value="Glyco_18"/>
    <property type="match status" value="1"/>
</dbReference>
<evidence type="ECO:0000256" key="2">
    <source>
        <dbReference type="SAM" id="MobiDB-lite"/>
    </source>
</evidence>
<dbReference type="CDD" id="cd02872">
    <property type="entry name" value="GH18_chitolectin_chitotriosidase"/>
    <property type="match status" value="1"/>
</dbReference>
<gene>
    <name evidence="4" type="ORF">PoB_002808900</name>
</gene>
<name>A0AAV4A4R4_9GAST</name>
<feature type="non-terminal residue" evidence="4">
    <location>
        <position position="1"/>
    </location>
</feature>
<reference evidence="4 5" key="1">
    <citation type="journal article" date="2021" name="Elife">
        <title>Chloroplast acquisition without the gene transfer in kleptoplastic sea slugs, Plakobranchus ocellatus.</title>
        <authorList>
            <person name="Maeda T."/>
            <person name="Takahashi S."/>
            <person name="Yoshida T."/>
            <person name="Shimamura S."/>
            <person name="Takaki Y."/>
            <person name="Nagai Y."/>
            <person name="Toyoda A."/>
            <person name="Suzuki Y."/>
            <person name="Arimoto A."/>
            <person name="Ishii H."/>
            <person name="Satoh N."/>
            <person name="Nishiyama T."/>
            <person name="Hasebe M."/>
            <person name="Maruyama T."/>
            <person name="Minagawa J."/>
            <person name="Obokata J."/>
            <person name="Shigenobu S."/>
        </authorList>
    </citation>
    <scope>NUCLEOTIDE SEQUENCE [LARGE SCALE GENOMIC DNA]</scope>
</reference>
<keyword evidence="5" id="KW-1185">Reference proteome</keyword>
<sequence length="395" mass="42448">GNSGSSCQRRVCYHTNWSQYRPGDGKFMPEDIDPNLCTHLIYSFAKLTNDHLAAFEWNDEDTAWSTGLYTKFNNLKNQNPELKTMLAVGGWNMGSAPFSHMVSTQATRQELRDAFDVEAAQTGKDRLLLSAAVAAGVETIDAGYEITDIVAKLDMLNIMTYDMHGSWDPYTAHNSPLYGHAGETGDDLSLNVDYALNYWVNRGATKDKINVGLPTYGRTFTLSDPNNNGVGATAPRAGTAGKYTREAGFLAYYEICEMIAQGATVNRIDDQKVPYLVKGNQWVGYDDPESIRTKVQYINDQGYGGFMVWALDLDDFKGKTCNEGPYPLINAAKDVCQSGASSGSSSSGPGTSMAPGSTAAPTQNPGQTTSGQQTTSSNNGGASQTTSSGGAPGIS</sequence>
<evidence type="ECO:0000313" key="4">
    <source>
        <dbReference type="EMBL" id="GFO01584.1"/>
    </source>
</evidence>
<dbReference type="PROSITE" id="PS51910">
    <property type="entry name" value="GH18_2"/>
    <property type="match status" value="1"/>
</dbReference>
<dbReference type="PANTHER" id="PTHR11177:SF317">
    <property type="entry name" value="CHITINASE 12-RELATED"/>
    <property type="match status" value="1"/>
</dbReference>
<dbReference type="GO" id="GO:0006032">
    <property type="term" value="P:chitin catabolic process"/>
    <property type="evidence" value="ECO:0007669"/>
    <property type="project" value="TreeGrafter"/>
</dbReference>
<dbReference type="PANTHER" id="PTHR11177">
    <property type="entry name" value="CHITINASE"/>
    <property type="match status" value="1"/>
</dbReference>
<protein>
    <submittedName>
        <fullName evidence="4">Chitinase</fullName>
    </submittedName>
</protein>
<dbReference type="AlphaFoldDB" id="A0AAV4A4R4"/>
<dbReference type="Gene3D" id="3.20.20.80">
    <property type="entry name" value="Glycosidases"/>
    <property type="match status" value="2"/>
</dbReference>